<gene>
    <name evidence="2" type="ORF">GCM10012282_39430</name>
</gene>
<reference evidence="2" key="2">
    <citation type="submission" date="2020-09" db="EMBL/GenBank/DDBJ databases">
        <authorList>
            <person name="Sun Q."/>
            <person name="Zhou Y."/>
        </authorList>
    </citation>
    <scope>NUCLEOTIDE SEQUENCE</scope>
    <source>
        <strain evidence="2">CGMCC 4.7272</strain>
    </source>
</reference>
<dbReference type="Proteomes" id="UP000625682">
    <property type="component" value="Unassembled WGS sequence"/>
</dbReference>
<keyword evidence="3" id="KW-1185">Reference proteome</keyword>
<feature type="region of interest" description="Disordered" evidence="1">
    <location>
        <begin position="1"/>
        <end position="98"/>
    </location>
</feature>
<organism evidence="2 3">
    <name type="scientific">Streptomyces lacrimifluminis</name>
    <dbReference type="NCBI Taxonomy" id="1500077"/>
    <lineage>
        <taxon>Bacteria</taxon>
        <taxon>Bacillati</taxon>
        <taxon>Actinomycetota</taxon>
        <taxon>Actinomycetes</taxon>
        <taxon>Kitasatosporales</taxon>
        <taxon>Streptomycetaceae</taxon>
        <taxon>Streptomyces</taxon>
    </lineage>
</organism>
<proteinExistence type="predicted"/>
<evidence type="ECO:0000313" key="3">
    <source>
        <dbReference type="Proteomes" id="UP000625682"/>
    </source>
</evidence>
<accession>A0A917L0E6</accession>
<dbReference type="AlphaFoldDB" id="A0A917L0E6"/>
<comment type="caution">
    <text evidence="2">The sequence shown here is derived from an EMBL/GenBank/DDBJ whole genome shotgun (WGS) entry which is preliminary data.</text>
</comment>
<name>A0A917L0E6_9ACTN</name>
<reference evidence="2" key="1">
    <citation type="journal article" date="2014" name="Int. J. Syst. Evol. Microbiol.">
        <title>Complete genome sequence of Corynebacterium casei LMG S-19264T (=DSM 44701T), isolated from a smear-ripened cheese.</title>
        <authorList>
            <consortium name="US DOE Joint Genome Institute (JGI-PGF)"/>
            <person name="Walter F."/>
            <person name="Albersmeier A."/>
            <person name="Kalinowski J."/>
            <person name="Ruckert C."/>
        </authorList>
    </citation>
    <scope>NUCLEOTIDE SEQUENCE</scope>
    <source>
        <strain evidence="2">CGMCC 4.7272</strain>
    </source>
</reference>
<sequence>MGPAQGAAPHDIVRARRPVSDGGDGQGKSAPRSANRRARCLWRSLGGSRDPMAVPQRSRKAMGPTPEQNAPAQQHLRLLTADGRANRRRPSGLGPCLT</sequence>
<dbReference type="EMBL" id="BMMU01000012">
    <property type="protein sequence ID" value="GGJ38807.1"/>
    <property type="molecule type" value="Genomic_DNA"/>
</dbReference>
<protein>
    <submittedName>
        <fullName evidence="2">Uncharacterized protein</fullName>
    </submittedName>
</protein>
<evidence type="ECO:0000313" key="2">
    <source>
        <dbReference type="EMBL" id="GGJ38807.1"/>
    </source>
</evidence>
<evidence type="ECO:0000256" key="1">
    <source>
        <dbReference type="SAM" id="MobiDB-lite"/>
    </source>
</evidence>